<dbReference type="InterPro" id="IPR045864">
    <property type="entry name" value="aa-tRNA-synth_II/BPL/LPL"/>
</dbReference>
<dbReference type="PANTHER" id="PTHR12835">
    <property type="entry name" value="BIOTIN PROTEIN LIGASE"/>
    <property type="match status" value="1"/>
</dbReference>
<evidence type="ECO:0000256" key="1">
    <source>
        <dbReference type="ARBA" id="ARBA00022598"/>
    </source>
</evidence>
<keyword evidence="1 3" id="KW-0436">Ligase</keyword>
<dbReference type="GO" id="GO:0004077">
    <property type="term" value="F:biotin--[biotin carboxyl-carrier protein] ligase activity"/>
    <property type="evidence" value="ECO:0007669"/>
    <property type="project" value="InterPro"/>
</dbReference>
<dbReference type="Proteomes" id="UP000292262">
    <property type="component" value="Unassembled WGS sequence"/>
</dbReference>
<dbReference type="CDD" id="cd16442">
    <property type="entry name" value="BPL"/>
    <property type="match status" value="1"/>
</dbReference>
<dbReference type="OrthoDB" id="9807064at2"/>
<dbReference type="AlphaFoldDB" id="A0A4Q7PI62"/>
<dbReference type="RefSeq" id="WP_130285912.1">
    <property type="nucleotide sequence ID" value="NZ_SGXE01000001.1"/>
</dbReference>
<dbReference type="SUPFAM" id="SSF55681">
    <property type="entry name" value="Class II aaRS and biotin synthetases"/>
    <property type="match status" value="1"/>
</dbReference>
<dbReference type="Pfam" id="PF03099">
    <property type="entry name" value="BPL_LplA_LipB"/>
    <property type="match status" value="1"/>
</dbReference>
<evidence type="ECO:0000313" key="3">
    <source>
        <dbReference type="EMBL" id="RZT00116.1"/>
    </source>
</evidence>
<proteinExistence type="predicted"/>
<dbReference type="GO" id="GO:0005737">
    <property type="term" value="C:cytoplasm"/>
    <property type="evidence" value="ECO:0007669"/>
    <property type="project" value="TreeGrafter"/>
</dbReference>
<name>A0A4Q7PI62_9FLAO</name>
<accession>A0A4Q7PI62</accession>
<gene>
    <name evidence="3" type="ORF">EV197_1349</name>
</gene>
<dbReference type="PROSITE" id="PS51733">
    <property type="entry name" value="BPL_LPL_CATALYTIC"/>
    <property type="match status" value="1"/>
</dbReference>
<dbReference type="InterPro" id="IPR004408">
    <property type="entry name" value="Biotin_CoA_COase_ligase"/>
</dbReference>
<dbReference type="NCBIfam" id="TIGR00121">
    <property type="entry name" value="birA_ligase"/>
    <property type="match status" value="1"/>
</dbReference>
<dbReference type="Gene3D" id="3.30.930.10">
    <property type="entry name" value="Bira Bifunctional Protein, Domain 2"/>
    <property type="match status" value="1"/>
</dbReference>
<keyword evidence="4" id="KW-1185">Reference proteome</keyword>
<reference evidence="3 4" key="1">
    <citation type="submission" date="2019-02" db="EMBL/GenBank/DDBJ databases">
        <title>Genomic Encyclopedia of Type Strains, Phase IV (KMG-IV): sequencing the most valuable type-strain genomes for metagenomic binning, comparative biology and taxonomic classification.</title>
        <authorList>
            <person name="Goeker M."/>
        </authorList>
    </citation>
    <scope>NUCLEOTIDE SEQUENCE [LARGE SCALE GENOMIC DNA]</scope>
    <source>
        <strain evidence="3 4">DSM 17196</strain>
    </source>
</reference>
<dbReference type="EMBL" id="SGXE01000001">
    <property type="protein sequence ID" value="RZT00116.1"/>
    <property type="molecule type" value="Genomic_DNA"/>
</dbReference>
<dbReference type="InterPro" id="IPR004143">
    <property type="entry name" value="BPL_LPL_catalytic"/>
</dbReference>
<comment type="caution">
    <text evidence="3">The sequence shown here is derived from an EMBL/GenBank/DDBJ whole genome shotgun (WGS) entry which is preliminary data.</text>
</comment>
<sequence>MRIIKVDAIESTNTFLRNLYREERLDMPVCISAKEQTYGRGQMGTTWISEGGKNLTFSVFMPINGLALADQFQISMTVATALIRGLQFLQIPRLAIKWPNDILSDKYKICGILIENIVKNGSLEGVVIGIGLNVNQLNFEGLEQASSLKKLTGVHYDLDEILGILLQKIEEYFCQLATRSYPTLKKEYESYLFRKNKPSTFKNIEGDSFVGIIDSVTPEGKLRVLLEDEVFKDFDLKEIKLLY</sequence>
<feature type="domain" description="BPL/LPL catalytic" evidence="2">
    <location>
        <begin position="1"/>
        <end position="177"/>
    </location>
</feature>
<evidence type="ECO:0000259" key="2">
    <source>
        <dbReference type="PROSITE" id="PS51733"/>
    </source>
</evidence>
<protein>
    <submittedName>
        <fullName evidence="3">BirA family biotin operon repressor/biotin-[acetyl-CoA-carboxylase] ligase</fullName>
    </submittedName>
</protein>
<organism evidence="3 4">
    <name type="scientific">Aquimarina brevivitae</name>
    <dbReference type="NCBI Taxonomy" id="323412"/>
    <lineage>
        <taxon>Bacteria</taxon>
        <taxon>Pseudomonadati</taxon>
        <taxon>Bacteroidota</taxon>
        <taxon>Flavobacteriia</taxon>
        <taxon>Flavobacteriales</taxon>
        <taxon>Flavobacteriaceae</taxon>
        <taxon>Aquimarina</taxon>
    </lineage>
</organism>
<evidence type="ECO:0000313" key="4">
    <source>
        <dbReference type="Proteomes" id="UP000292262"/>
    </source>
</evidence>
<dbReference type="PANTHER" id="PTHR12835:SF5">
    <property type="entry name" value="BIOTIN--PROTEIN LIGASE"/>
    <property type="match status" value="1"/>
</dbReference>